<dbReference type="InterPro" id="IPR003392">
    <property type="entry name" value="PTHD_SSD"/>
</dbReference>
<organism evidence="10 11">
    <name type="scientific">Strongylocentrotus purpuratus</name>
    <name type="common">Purple sea urchin</name>
    <dbReference type="NCBI Taxonomy" id="7668"/>
    <lineage>
        <taxon>Eukaryota</taxon>
        <taxon>Metazoa</taxon>
        <taxon>Echinodermata</taxon>
        <taxon>Eleutherozoa</taxon>
        <taxon>Echinozoa</taxon>
        <taxon>Echinoidea</taxon>
        <taxon>Euechinoidea</taxon>
        <taxon>Echinacea</taxon>
        <taxon>Camarodonta</taxon>
        <taxon>Echinidea</taxon>
        <taxon>Strongylocentrotidae</taxon>
        <taxon>Strongylocentrotus</taxon>
    </lineage>
</organism>
<dbReference type="OrthoDB" id="193905at2759"/>
<dbReference type="GO" id="GO:0016020">
    <property type="term" value="C:membrane"/>
    <property type="evidence" value="ECO:0000318"/>
    <property type="project" value="GO_Central"/>
</dbReference>
<evidence type="ECO:0000313" key="10">
    <source>
        <dbReference type="EnsemblMetazoa" id="XP_030847064"/>
    </source>
</evidence>
<keyword evidence="11" id="KW-1185">Reference proteome</keyword>
<reference evidence="11" key="1">
    <citation type="submission" date="2015-02" db="EMBL/GenBank/DDBJ databases">
        <title>Genome sequencing for Strongylocentrotus purpuratus.</title>
        <authorList>
            <person name="Murali S."/>
            <person name="Liu Y."/>
            <person name="Vee V."/>
            <person name="English A."/>
            <person name="Wang M."/>
            <person name="Skinner E."/>
            <person name="Han Y."/>
            <person name="Muzny D.M."/>
            <person name="Worley K.C."/>
            <person name="Gibbs R.A."/>
        </authorList>
    </citation>
    <scope>NUCLEOTIDE SEQUENCE</scope>
</reference>
<dbReference type="SUPFAM" id="SSF82866">
    <property type="entry name" value="Multidrug efflux transporter AcrB transmembrane domain"/>
    <property type="match status" value="2"/>
</dbReference>
<sequence>MPNQASSIVVTSIPPPSPPSVISQWRDGLSDEDESGLPKRNNTFFGILAKCFWSFPVTVCVIEFVLLILMGATVVSLYGSPAFDDASKGVEARGTPIHDRLIAFENLLREEELFSVLPNGVDVASVDEPDDQSFSQSVENTTQPEGTINFCGTPDFSGFRMVFESSSPSNPNLLTREHLISMCRHDDVIVRNTSHFQTACKRDASGACCATWSLANYIATMNNRVSCFDITGDDVDRMMPLLQHCAPFYSSGDLQPGCSEEQNCSSRVPFECIGYDDAVYLIFYALTPGSFASSLNTVDAELNLNLHLYPLSDDADALKLIYLENIYHQPLDDGVTMVTGIGVDTRKVKLSTYSNALRGDFLYVGIGCAVIVAIIWIYMESLLTAILVLLQMALSLMIGYFFHFVVFRFAFFPFMSLLAVILVIAVGADDAFIFMDIWRKNLKLSTDHSRVNDLRTTLKEATLTMFVTSFTNAAALFVTAFSAVTTVRLFSIYSGMVILANFCLTIIWLPPAVMISEKYIHRRKVTSKPPSAKHKVFFAKTMRILGDIIHSFFRVHLPKFVLRFRFVWLILFPILFIGSLVVVFFKPGLSLPSGGDILLYKPAHPIERYDQVLKWKFDFENASVSQLPIIVVWGIIPLDNGDHWDPDDRGHVLLEAPLNLSSQDSQQWLLNFCQEMRRQGFYQRPTMITEDCFIESFGQFMQQPCVQPAIEGDQIDRCCNQDTFPLPSVLFDECLPQFIAYRCKRYPCNSPIPGPRFGPNNSISALYVQFESSVLERFEFQETNEFWNNASSWVNDRMQSAPEGLRKGWFVTFSDKQPYFLDNTLGFARGARTSLALSIAIAAGVVLLTSRNIIMVLLIILSIGGAVITALAALVFAGWELNVFESSMMALIVGLTVDFTLHYGVAYLHGPDTDRRSRSHYSISTISRANSMAALSSFVAGSLMLPADVIIFTQLGIALQIIMVCKLLTAVALQLPTNQRIQTPFLTAT</sequence>
<name>A0A7M7T1K2_STRPU</name>
<feature type="transmembrane region" description="Helical" evidence="8">
    <location>
        <begin position="566"/>
        <end position="585"/>
    </location>
</feature>
<dbReference type="PROSITE" id="PS50156">
    <property type="entry name" value="SSD"/>
    <property type="match status" value="1"/>
</dbReference>
<dbReference type="OMA" id="HTEGWIV"/>
<dbReference type="InterPro" id="IPR052081">
    <property type="entry name" value="Dispatched_Hh_regulator"/>
</dbReference>
<accession>A0A7M7T1K2</accession>
<dbReference type="InParanoid" id="A0A7M7T1K2"/>
<dbReference type="Gene3D" id="1.20.1640.10">
    <property type="entry name" value="Multidrug efflux transporter AcrB transmembrane domain"/>
    <property type="match status" value="2"/>
</dbReference>
<dbReference type="EnsemblMetazoa" id="XM_030991204">
    <property type="protein sequence ID" value="XP_030847064"/>
    <property type="gene ID" value="LOC589259"/>
</dbReference>
<dbReference type="PANTHER" id="PTHR45951">
    <property type="entry name" value="PROTEIN DISPATCHED-RELATED"/>
    <property type="match status" value="1"/>
</dbReference>
<feature type="compositionally biased region" description="Low complexity" evidence="7">
    <location>
        <begin position="1"/>
        <end position="12"/>
    </location>
</feature>
<dbReference type="GeneID" id="589259"/>
<dbReference type="FunFam" id="1.20.1640.10:FF:000098">
    <property type="match status" value="1"/>
</dbReference>
<feature type="transmembrane region" description="Helical" evidence="8">
    <location>
        <begin position="411"/>
        <end position="435"/>
    </location>
</feature>
<feature type="transmembrane region" description="Helical" evidence="8">
    <location>
        <begin position="929"/>
        <end position="945"/>
    </location>
</feature>
<feature type="transmembrane region" description="Helical" evidence="8">
    <location>
        <begin position="463"/>
        <end position="484"/>
    </location>
</feature>
<dbReference type="Pfam" id="PF02460">
    <property type="entry name" value="Patched"/>
    <property type="match status" value="1"/>
</dbReference>
<feature type="transmembrane region" description="Helical" evidence="8">
    <location>
        <begin position="490"/>
        <end position="515"/>
    </location>
</feature>
<keyword evidence="3 8" id="KW-1133">Transmembrane helix</keyword>
<evidence type="ECO:0000256" key="6">
    <source>
        <dbReference type="ARBA" id="ARBA00038046"/>
    </source>
</evidence>
<dbReference type="InterPro" id="IPR000731">
    <property type="entry name" value="SSD"/>
</dbReference>
<dbReference type="PANTHER" id="PTHR45951:SF3">
    <property type="entry name" value="PROTEIN DISPATCHED"/>
    <property type="match status" value="1"/>
</dbReference>
<feature type="transmembrane region" description="Helical" evidence="8">
    <location>
        <begin position="52"/>
        <end position="78"/>
    </location>
</feature>
<evidence type="ECO:0000256" key="5">
    <source>
        <dbReference type="ARBA" id="ARBA00023180"/>
    </source>
</evidence>
<dbReference type="KEGG" id="spu:589259"/>
<dbReference type="AlphaFoldDB" id="A0A7M7T1K2"/>
<evidence type="ECO:0000256" key="2">
    <source>
        <dbReference type="ARBA" id="ARBA00022692"/>
    </source>
</evidence>
<evidence type="ECO:0000256" key="7">
    <source>
        <dbReference type="SAM" id="MobiDB-lite"/>
    </source>
</evidence>
<feature type="transmembrane region" description="Helical" evidence="8">
    <location>
        <begin position="830"/>
        <end position="848"/>
    </location>
</feature>
<feature type="transmembrane region" description="Helical" evidence="8">
    <location>
        <begin position="855"/>
        <end position="876"/>
    </location>
</feature>
<feature type="transmembrane region" description="Helical" evidence="8">
    <location>
        <begin position="361"/>
        <end position="379"/>
    </location>
</feature>
<protein>
    <recommendedName>
        <fullName evidence="9">SSD domain-containing protein</fullName>
    </recommendedName>
</protein>
<keyword evidence="5" id="KW-0325">Glycoprotein</keyword>
<dbReference type="Proteomes" id="UP000007110">
    <property type="component" value="Unassembled WGS sequence"/>
</dbReference>
<comment type="subcellular location">
    <subcellularLocation>
        <location evidence="1">Membrane</location>
        <topology evidence="1">Multi-pass membrane protein</topology>
    </subcellularLocation>
</comment>
<evidence type="ECO:0000259" key="9">
    <source>
        <dbReference type="PROSITE" id="PS50156"/>
    </source>
</evidence>
<feature type="region of interest" description="Disordered" evidence="7">
    <location>
        <begin position="1"/>
        <end position="34"/>
    </location>
</feature>
<keyword evidence="2 8" id="KW-0812">Transmembrane</keyword>
<feature type="domain" description="SSD" evidence="9">
    <location>
        <begin position="382"/>
        <end position="515"/>
    </location>
</feature>
<proteinExistence type="inferred from homology"/>
<comment type="similarity">
    <text evidence="6">Belongs to the dispatched family.</text>
</comment>
<feature type="transmembrane region" description="Helical" evidence="8">
    <location>
        <begin position="951"/>
        <end position="973"/>
    </location>
</feature>
<evidence type="ECO:0000256" key="8">
    <source>
        <dbReference type="SAM" id="Phobius"/>
    </source>
</evidence>
<keyword evidence="4 8" id="KW-0472">Membrane</keyword>
<feature type="transmembrane region" description="Helical" evidence="8">
    <location>
        <begin position="386"/>
        <end position="405"/>
    </location>
</feature>
<evidence type="ECO:0000256" key="4">
    <source>
        <dbReference type="ARBA" id="ARBA00023136"/>
    </source>
</evidence>
<dbReference type="GO" id="GO:0007224">
    <property type="term" value="P:smoothened signaling pathway"/>
    <property type="evidence" value="ECO:0000318"/>
    <property type="project" value="GO_Central"/>
</dbReference>
<feature type="transmembrane region" description="Helical" evidence="8">
    <location>
        <begin position="888"/>
        <end position="908"/>
    </location>
</feature>
<evidence type="ECO:0000313" key="11">
    <source>
        <dbReference type="Proteomes" id="UP000007110"/>
    </source>
</evidence>
<reference evidence="10" key="2">
    <citation type="submission" date="2021-01" db="UniProtKB">
        <authorList>
            <consortium name="EnsemblMetazoa"/>
        </authorList>
    </citation>
    <scope>IDENTIFICATION</scope>
</reference>
<dbReference type="RefSeq" id="XP_030847064.1">
    <property type="nucleotide sequence ID" value="XM_030991204.1"/>
</dbReference>
<evidence type="ECO:0000256" key="1">
    <source>
        <dbReference type="ARBA" id="ARBA00004141"/>
    </source>
</evidence>
<evidence type="ECO:0000256" key="3">
    <source>
        <dbReference type="ARBA" id="ARBA00022989"/>
    </source>
</evidence>